<evidence type="ECO:0000256" key="4">
    <source>
        <dbReference type="ARBA" id="ARBA00023163"/>
    </source>
</evidence>
<dbReference type="InterPro" id="IPR037923">
    <property type="entry name" value="HTH-like"/>
</dbReference>
<dbReference type="PROSITE" id="PS01124">
    <property type="entry name" value="HTH_ARAC_FAMILY_2"/>
    <property type="match status" value="1"/>
</dbReference>
<keyword evidence="7" id="KW-1185">Reference proteome</keyword>
<keyword evidence="1" id="KW-0805">Transcription regulation</keyword>
<dbReference type="Gene3D" id="1.10.10.60">
    <property type="entry name" value="Homeodomain-like"/>
    <property type="match status" value="2"/>
</dbReference>
<dbReference type="PROSITE" id="PS00041">
    <property type="entry name" value="HTH_ARAC_FAMILY_1"/>
    <property type="match status" value="1"/>
</dbReference>
<dbReference type="AlphaFoldDB" id="A0A345ZQQ6"/>
<sequence>MSDALRIAHGEFGRVALLDMDRSLVRHAHPHCHVLLKVDGDDTQFLVGDKVVPLTDEMAVLVNAWEPHAYVHNPHRKNALILALYIEPEWLRTFRSNWAASGAPGFFEQSAGSMTAHIRRLALDLAAEMVHEPEARKHQEQLLSELMLAVIQRFTPWRTIGASLRELSQNARVDWRVRNSISLMRSDPTARLSVTDLSKAAGMSRAHFFRMFERSTGVTPHVFMNMLKVEMAVAAIIDSNASLATISDRLGFTAQAHFTRFFRDHCSVPPSEFRTVARLGA</sequence>
<evidence type="ECO:0000313" key="7">
    <source>
        <dbReference type="Proteomes" id="UP000254889"/>
    </source>
</evidence>
<evidence type="ECO:0000313" key="6">
    <source>
        <dbReference type="EMBL" id="AXK79253.1"/>
    </source>
</evidence>
<dbReference type="EMBL" id="CP031417">
    <property type="protein sequence ID" value="AXK79253.1"/>
    <property type="molecule type" value="Genomic_DNA"/>
</dbReference>
<dbReference type="OrthoDB" id="8201115at2"/>
<name>A0A345ZQQ6_9HYPH</name>
<dbReference type="GO" id="GO:0043565">
    <property type="term" value="F:sequence-specific DNA binding"/>
    <property type="evidence" value="ECO:0007669"/>
    <property type="project" value="InterPro"/>
</dbReference>
<evidence type="ECO:0000256" key="3">
    <source>
        <dbReference type="ARBA" id="ARBA00023159"/>
    </source>
</evidence>
<dbReference type="Pfam" id="PF12833">
    <property type="entry name" value="HTH_18"/>
    <property type="match status" value="1"/>
</dbReference>
<dbReference type="InterPro" id="IPR018060">
    <property type="entry name" value="HTH_AraC"/>
</dbReference>
<feature type="domain" description="HTH araC/xylS-type" evidence="5">
    <location>
        <begin position="178"/>
        <end position="276"/>
    </location>
</feature>
<dbReference type="InterPro" id="IPR050204">
    <property type="entry name" value="AraC_XylS_family_regulators"/>
</dbReference>
<reference evidence="6 7" key="1">
    <citation type="submission" date="2018-07" db="EMBL/GenBank/DDBJ databases">
        <authorList>
            <person name="Quirk P.G."/>
            <person name="Krulwich T.A."/>
        </authorList>
    </citation>
    <scope>NUCLEOTIDE SEQUENCE [LARGE SCALE GENOMIC DNA]</scope>
    <source>
        <strain evidence="6 7">CC-BB4</strain>
    </source>
</reference>
<dbReference type="InterPro" id="IPR018062">
    <property type="entry name" value="HTH_AraC-typ_CS"/>
</dbReference>
<dbReference type="PANTHER" id="PTHR46796">
    <property type="entry name" value="HTH-TYPE TRANSCRIPTIONAL ACTIVATOR RHAS-RELATED"/>
    <property type="match status" value="1"/>
</dbReference>
<keyword evidence="3" id="KW-0010">Activator</keyword>
<dbReference type="InterPro" id="IPR009057">
    <property type="entry name" value="Homeodomain-like_sf"/>
</dbReference>
<dbReference type="SMART" id="SM00342">
    <property type="entry name" value="HTH_ARAC"/>
    <property type="match status" value="1"/>
</dbReference>
<keyword evidence="2" id="KW-0238">DNA-binding</keyword>
<keyword evidence="4" id="KW-0804">Transcription</keyword>
<dbReference type="Proteomes" id="UP000254889">
    <property type="component" value="Chromosome"/>
</dbReference>
<dbReference type="SUPFAM" id="SSF51215">
    <property type="entry name" value="Regulatory protein AraC"/>
    <property type="match status" value="1"/>
</dbReference>
<accession>A0A345ZQQ6</accession>
<dbReference type="KEGG" id="ptaw:DW352_01200"/>
<protein>
    <submittedName>
        <fullName evidence="6">AraC family transcriptional regulator</fullName>
    </submittedName>
</protein>
<evidence type="ECO:0000256" key="2">
    <source>
        <dbReference type="ARBA" id="ARBA00023125"/>
    </source>
</evidence>
<gene>
    <name evidence="6" type="ORF">DW352_01200</name>
</gene>
<dbReference type="SUPFAM" id="SSF46689">
    <property type="entry name" value="Homeodomain-like"/>
    <property type="match status" value="2"/>
</dbReference>
<dbReference type="GO" id="GO:0003700">
    <property type="term" value="F:DNA-binding transcription factor activity"/>
    <property type="evidence" value="ECO:0007669"/>
    <property type="project" value="InterPro"/>
</dbReference>
<dbReference type="PANTHER" id="PTHR46796:SF2">
    <property type="entry name" value="TRANSCRIPTIONAL REGULATORY PROTEIN"/>
    <property type="match status" value="1"/>
</dbReference>
<evidence type="ECO:0000256" key="1">
    <source>
        <dbReference type="ARBA" id="ARBA00023015"/>
    </source>
</evidence>
<proteinExistence type="predicted"/>
<evidence type="ECO:0000259" key="5">
    <source>
        <dbReference type="PROSITE" id="PS01124"/>
    </source>
</evidence>
<organism evidence="6 7">
    <name type="scientific">Pseudolabrys taiwanensis</name>
    <dbReference type="NCBI Taxonomy" id="331696"/>
    <lineage>
        <taxon>Bacteria</taxon>
        <taxon>Pseudomonadati</taxon>
        <taxon>Pseudomonadota</taxon>
        <taxon>Alphaproteobacteria</taxon>
        <taxon>Hyphomicrobiales</taxon>
        <taxon>Xanthobacteraceae</taxon>
        <taxon>Pseudolabrys</taxon>
    </lineage>
</organism>
<dbReference type="RefSeq" id="WP_115687762.1">
    <property type="nucleotide sequence ID" value="NZ_CP031417.1"/>
</dbReference>